<evidence type="ECO:0000313" key="1">
    <source>
        <dbReference type="EMBL" id="KAJ9605225.1"/>
    </source>
</evidence>
<comment type="caution">
    <text evidence="1">The sequence shown here is derived from an EMBL/GenBank/DDBJ whole genome shotgun (WGS) entry which is preliminary data.</text>
</comment>
<gene>
    <name evidence="1" type="ORF">H2200_010615</name>
</gene>
<dbReference type="AlphaFoldDB" id="A0AA39CEA5"/>
<accession>A0AA39CEA5</accession>
<protein>
    <submittedName>
        <fullName evidence="1">Uncharacterized protein</fullName>
    </submittedName>
</protein>
<keyword evidence="2" id="KW-1185">Reference proteome</keyword>
<dbReference type="EMBL" id="JAPDRK010000017">
    <property type="protein sequence ID" value="KAJ9605225.1"/>
    <property type="molecule type" value="Genomic_DNA"/>
</dbReference>
<evidence type="ECO:0000313" key="2">
    <source>
        <dbReference type="Proteomes" id="UP001172673"/>
    </source>
</evidence>
<sequence length="308" mass="34274">MSQIAVLGFTPTQLASPSQADNAIHWSILLSPNPAESPKAQQSASKTTPKAKFFFSSHSQRRLSKDETTRTSALETALFDMHAHQLRQQEYPVPITKSSSDPTSPLRTTTSILSDISNKPYTLSLRIHLATHPLPVPKLAEKVATLLYHTPTYGPGEDWLRAALDMLMRASILEQAASFDADQVLAFAGDATKEYLAQIERGTQSEHELLELDYATHIRRMESVRQMFSRDPVAPSQPAATRPRPQPSYFNIHHTSKPKTDVPLKTHKFLGFTISPGPSAYSHARHSGGEKRARAYFERQDDPYGGLM</sequence>
<proteinExistence type="predicted"/>
<organism evidence="1 2">
    <name type="scientific">Cladophialophora chaetospira</name>
    <dbReference type="NCBI Taxonomy" id="386627"/>
    <lineage>
        <taxon>Eukaryota</taxon>
        <taxon>Fungi</taxon>
        <taxon>Dikarya</taxon>
        <taxon>Ascomycota</taxon>
        <taxon>Pezizomycotina</taxon>
        <taxon>Eurotiomycetes</taxon>
        <taxon>Chaetothyriomycetidae</taxon>
        <taxon>Chaetothyriales</taxon>
        <taxon>Herpotrichiellaceae</taxon>
        <taxon>Cladophialophora</taxon>
    </lineage>
</organism>
<name>A0AA39CEA5_9EURO</name>
<reference evidence="1" key="1">
    <citation type="submission" date="2022-10" db="EMBL/GenBank/DDBJ databases">
        <title>Culturing micro-colonial fungi from biological soil crusts in the Mojave desert and describing Neophaeococcomyces mojavensis, and introducing the new genera and species Taxawa tesnikishii.</title>
        <authorList>
            <person name="Kurbessoian T."/>
            <person name="Stajich J.E."/>
        </authorList>
    </citation>
    <scope>NUCLEOTIDE SEQUENCE</scope>
    <source>
        <strain evidence="1">TK_41</strain>
    </source>
</reference>
<dbReference type="Proteomes" id="UP001172673">
    <property type="component" value="Unassembled WGS sequence"/>
</dbReference>